<dbReference type="SUPFAM" id="SSF55961">
    <property type="entry name" value="Bet v1-like"/>
    <property type="match status" value="1"/>
</dbReference>
<accession>I4B2R1</accession>
<gene>
    <name evidence="3" type="ordered locus">Turpa_0917</name>
</gene>
<dbReference type="RefSeq" id="WP_014802086.1">
    <property type="nucleotide sequence ID" value="NC_018020.1"/>
</dbReference>
<dbReference type="Pfam" id="PF08327">
    <property type="entry name" value="AHSA1"/>
    <property type="match status" value="1"/>
</dbReference>
<protein>
    <submittedName>
        <fullName evidence="3">Activator of Hsp90 ATPase 1 family protein</fullName>
    </submittedName>
</protein>
<dbReference type="EMBL" id="CP002959">
    <property type="protein sequence ID" value="AFM11568.1"/>
    <property type="molecule type" value="Genomic_DNA"/>
</dbReference>
<sequence>MVTADSELVIERVFDAPRELVFRVWTTTEGMLEWWGPTFCPAKQVNMDIRPGGAWRCCLDSEVYGGDLWQHGVFRQVKPYELLEFTFVWEAEGDMGVENVVTIRFFDEGGKTRMHFRQAPFTAVSQRDANNGGWSNMFNRLEDYLKRVRP</sequence>
<evidence type="ECO:0000313" key="4">
    <source>
        <dbReference type="Proteomes" id="UP000006048"/>
    </source>
</evidence>
<dbReference type="STRING" id="869212.Turpa_0917"/>
<dbReference type="Proteomes" id="UP000006048">
    <property type="component" value="Chromosome"/>
</dbReference>
<keyword evidence="4" id="KW-1185">Reference proteome</keyword>
<proteinExistence type="inferred from homology"/>
<dbReference type="AlphaFoldDB" id="I4B2R1"/>
<dbReference type="OrthoDB" id="190358at2"/>
<comment type="similarity">
    <text evidence="1">Belongs to the AHA1 family.</text>
</comment>
<dbReference type="Gene3D" id="3.30.530.20">
    <property type="match status" value="1"/>
</dbReference>
<evidence type="ECO:0000313" key="3">
    <source>
        <dbReference type="EMBL" id="AFM11568.1"/>
    </source>
</evidence>
<evidence type="ECO:0000259" key="2">
    <source>
        <dbReference type="Pfam" id="PF08327"/>
    </source>
</evidence>
<feature type="domain" description="Activator of Hsp90 ATPase homologue 1/2-like C-terminal" evidence="2">
    <location>
        <begin position="15"/>
        <end position="146"/>
    </location>
</feature>
<reference evidence="3 4" key="1">
    <citation type="submission" date="2012-06" db="EMBL/GenBank/DDBJ databases">
        <title>The complete chromosome of genome of Turneriella parva DSM 21527.</title>
        <authorList>
            <consortium name="US DOE Joint Genome Institute (JGI-PGF)"/>
            <person name="Lucas S."/>
            <person name="Han J."/>
            <person name="Lapidus A."/>
            <person name="Bruce D."/>
            <person name="Goodwin L."/>
            <person name="Pitluck S."/>
            <person name="Peters L."/>
            <person name="Kyrpides N."/>
            <person name="Mavromatis K."/>
            <person name="Ivanova N."/>
            <person name="Mikhailova N."/>
            <person name="Chertkov O."/>
            <person name="Detter J.C."/>
            <person name="Tapia R."/>
            <person name="Han C."/>
            <person name="Land M."/>
            <person name="Hauser L."/>
            <person name="Markowitz V."/>
            <person name="Cheng J.-F."/>
            <person name="Hugenholtz P."/>
            <person name="Woyke T."/>
            <person name="Wu D."/>
            <person name="Gronow S."/>
            <person name="Wellnitz S."/>
            <person name="Brambilla E."/>
            <person name="Klenk H.-P."/>
            <person name="Eisen J.A."/>
        </authorList>
    </citation>
    <scope>NUCLEOTIDE SEQUENCE [LARGE SCALE GENOMIC DNA]</scope>
    <source>
        <strain evidence="4">ATCC BAA-1111 / DSM 21527 / NCTC 11395 / H</strain>
    </source>
</reference>
<dbReference type="HOGENOM" id="CLU_108923_6_3_12"/>
<evidence type="ECO:0000256" key="1">
    <source>
        <dbReference type="ARBA" id="ARBA00006817"/>
    </source>
</evidence>
<dbReference type="KEGG" id="tpx:Turpa_0917"/>
<organism evidence="3 4">
    <name type="scientific">Turneriella parva (strain ATCC BAA-1111 / DSM 21527 / NCTC 11395 / H)</name>
    <name type="common">Leptospira parva</name>
    <dbReference type="NCBI Taxonomy" id="869212"/>
    <lineage>
        <taxon>Bacteria</taxon>
        <taxon>Pseudomonadati</taxon>
        <taxon>Spirochaetota</taxon>
        <taxon>Spirochaetia</taxon>
        <taxon>Leptospirales</taxon>
        <taxon>Leptospiraceae</taxon>
        <taxon>Turneriella</taxon>
    </lineage>
</organism>
<dbReference type="PATRIC" id="fig|869212.3.peg.891"/>
<dbReference type="InterPro" id="IPR013538">
    <property type="entry name" value="ASHA1/2-like_C"/>
</dbReference>
<dbReference type="CDD" id="cd07814">
    <property type="entry name" value="SRPBCC_CalC_Aha1-like"/>
    <property type="match status" value="1"/>
</dbReference>
<name>I4B2R1_TURPD</name>
<dbReference type="InterPro" id="IPR023393">
    <property type="entry name" value="START-like_dom_sf"/>
</dbReference>